<evidence type="ECO:0000313" key="3">
    <source>
        <dbReference type="EMBL" id="STX79761.1"/>
    </source>
</evidence>
<dbReference type="RefSeq" id="WP_011946610.1">
    <property type="nucleotide sequence ID" value="NZ_BAZA01000139.1"/>
</dbReference>
<name>A0A378K8F8_LEGPN</name>
<organism evidence="3 4">
    <name type="scientific">Legionella pneumophila</name>
    <dbReference type="NCBI Taxonomy" id="446"/>
    <lineage>
        <taxon>Bacteria</taxon>
        <taxon>Pseudomonadati</taxon>
        <taxon>Pseudomonadota</taxon>
        <taxon>Gammaproteobacteria</taxon>
        <taxon>Legionellales</taxon>
        <taxon>Legionellaceae</taxon>
        <taxon>Legionella</taxon>
    </lineage>
</organism>
<dbReference type="EMBL" id="JAPXIC010000096">
    <property type="protein sequence ID" value="MCZ4720732.1"/>
    <property type="molecule type" value="Genomic_DNA"/>
</dbReference>
<sequence>MQNEKEVKELIQSDKKKRVTWNDNQTKGQIEEKFLKVGTASTPYKNKLDTRIAQLMEEGYSEIEATSITGKSVTPRGKVIYNNPVFYKSKESIDIEKANRYNFFSIRNIGLGVVAIAAAAATVGLVVSKNS</sequence>
<keyword evidence="1" id="KW-0472">Membrane</keyword>
<evidence type="ECO:0000313" key="4">
    <source>
        <dbReference type="Proteomes" id="UP000254631"/>
    </source>
</evidence>
<evidence type="ECO:0000313" key="2">
    <source>
        <dbReference type="EMBL" id="MCZ4720732.1"/>
    </source>
</evidence>
<gene>
    <name evidence="3" type="ORF">NCTC12000_01756</name>
    <name evidence="2" type="ORF">O6C86_16145</name>
</gene>
<dbReference type="AlphaFoldDB" id="A0A378K8F8"/>
<reference evidence="3 4" key="1">
    <citation type="submission" date="2018-06" db="EMBL/GenBank/DDBJ databases">
        <authorList>
            <consortium name="Pathogen Informatics"/>
            <person name="Doyle S."/>
        </authorList>
    </citation>
    <scope>NUCLEOTIDE SEQUENCE [LARGE SCALE GENOMIC DNA]</scope>
    <source>
        <strain evidence="3 4">NCTC12000</strain>
    </source>
</reference>
<protein>
    <submittedName>
        <fullName evidence="3">Uncharacterized protein</fullName>
    </submittedName>
</protein>
<accession>A0A378K8F8</accession>
<dbReference type="EMBL" id="UGOL01000001">
    <property type="protein sequence ID" value="STX79761.1"/>
    <property type="molecule type" value="Genomic_DNA"/>
</dbReference>
<dbReference type="Proteomes" id="UP001071279">
    <property type="component" value="Unassembled WGS sequence"/>
</dbReference>
<dbReference type="Proteomes" id="UP000254631">
    <property type="component" value="Unassembled WGS sequence"/>
</dbReference>
<evidence type="ECO:0000256" key="1">
    <source>
        <dbReference type="SAM" id="Phobius"/>
    </source>
</evidence>
<keyword evidence="1" id="KW-1133">Transmembrane helix</keyword>
<reference evidence="2" key="2">
    <citation type="submission" date="2022-12" db="EMBL/GenBank/DDBJ databases">
        <title>Comparative genomics of Legionella pneumophila isolates from the West Bank and Germany support molecular epidemiology of Legionnaires disease.</title>
        <authorList>
            <person name="Zayed A.R."/>
            <person name="Bitar D.M."/>
            <person name="Steinert M."/>
            <person name="Lueck C."/>
            <person name="Brettar I."/>
            <person name="Hoefle M.G."/>
            <person name="Bunk B."/>
        </authorList>
    </citation>
    <scope>NUCLEOTIDE SEQUENCE</scope>
    <source>
        <strain evidence="2">H23</strain>
    </source>
</reference>
<dbReference type="OMA" id="TWNDNQN"/>
<proteinExistence type="predicted"/>
<feature type="transmembrane region" description="Helical" evidence="1">
    <location>
        <begin position="109"/>
        <end position="128"/>
    </location>
</feature>
<keyword evidence="1" id="KW-0812">Transmembrane</keyword>